<sequence>MKKGLVHLIDVRYVHLKTKDRGMVLVPSAIVYVNAFTVFPADDEANAGFLDMTKPPTTDATKPSESSPALPATSTSKQKPLKMKFESEPAGSFKKSSLNEKL</sequence>
<dbReference type="AlphaFoldDB" id="A0A815RL45"/>
<dbReference type="Proteomes" id="UP000663852">
    <property type="component" value="Unassembled WGS sequence"/>
</dbReference>
<organism evidence="2 3">
    <name type="scientific">Adineta ricciae</name>
    <name type="common">Rotifer</name>
    <dbReference type="NCBI Taxonomy" id="249248"/>
    <lineage>
        <taxon>Eukaryota</taxon>
        <taxon>Metazoa</taxon>
        <taxon>Spiralia</taxon>
        <taxon>Gnathifera</taxon>
        <taxon>Rotifera</taxon>
        <taxon>Eurotatoria</taxon>
        <taxon>Bdelloidea</taxon>
        <taxon>Adinetida</taxon>
        <taxon>Adinetidae</taxon>
        <taxon>Adineta</taxon>
    </lineage>
</organism>
<dbReference type="EMBL" id="CAJNOJ010000533">
    <property type="protein sequence ID" value="CAF1477911.1"/>
    <property type="molecule type" value="Genomic_DNA"/>
</dbReference>
<reference evidence="2" key="1">
    <citation type="submission" date="2021-02" db="EMBL/GenBank/DDBJ databases">
        <authorList>
            <person name="Nowell W R."/>
        </authorList>
    </citation>
    <scope>NUCLEOTIDE SEQUENCE</scope>
</reference>
<feature type="region of interest" description="Disordered" evidence="1">
    <location>
        <begin position="48"/>
        <end position="102"/>
    </location>
</feature>
<proteinExistence type="predicted"/>
<gene>
    <name evidence="2" type="ORF">EDS130_LOCUS41238</name>
</gene>
<evidence type="ECO:0000313" key="3">
    <source>
        <dbReference type="Proteomes" id="UP000663852"/>
    </source>
</evidence>
<comment type="caution">
    <text evidence="2">The sequence shown here is derived from an EMBL/GenBank/DDBJ whole genome shotgun (WGS) entry which is preliminary data.</text>
</comment>
<evidence type="ECO:0000313" key="2">
    <source>
        <dbReference type="EMBL" id="CAF1477911.1"/>
    </source>
</evidence>
<protein>
    <submittedName>
        <fullName evidence="2">Uncharacterized protein</fullName>
    </submittedName>
</protein>
<dbReference type="OrthoDB" id="10028510at2759"/>
<name>A0A815RL45_ADIRI</name>
<accession>A0A815RL45</accession>
<feature type="compositionally biased region" description="Polar residues" evidence="1">
    <location>
        <begin position="55"/>
        <end position="78"/>
    </location>
</feature>
<evidence type="ECO:0000256" key="1">
    <source>
        <dbReference type="SAM" id="MobiDB-lite"/>
    </source>
</evidence>